<dbReference type="Pfam" id="PF20432">
    <property type="entry name" value="Xre-like-HTH"/>
    <property type="match status" value="1"/>
</dbReference>
<sequence length="158" mass="18134">MKTKNSKAYPQKRKTSVFSEAAIAYGASYYTRFIPKNDWSLVKKAKEGIDTDVFYTFADSIKMPEKFLAAVINLSPRTISNYRDQNKSLEANYSEHLLKLISLYEKGKEYLGNIDEFNSWLEKPMWGSQDKPIDFLNTPGGVDLIIARLERMAQGYPL</sequence>
<gene>
    <name evidence="2" type="ORF">ACM44_00495</name>
</gene>
<reference evidence="2 3" key="1">
    <citation type="journal article" date="2004" name="Int. J. Syst. Evol. Microbiol.">
        <title>Kaistella koreensis gen. nov., sp. nov., a novel member of the Chryseobacterium-Bergeyella-Riemerella branch.</title>
        <authorList>
            <person name="Kim M.K."/>
            <person name="Im W.T."/>
            <person name="Shin Y.K."/>
            <person name="Lim J.H."/>
            <person name="Kim S.H."/>
            <person name="Lee B.C."/>
            <person name="Park M.Y."/>
            <person name="Lee K.Y."/>
            <person name="Lee S.T."/>
        </authorList>
    </citation>
    <scope>NUCLEOTIDE SEQUENCE [LARGE SCALE GENOMIC DNA]</scope>
    <source>
        <strain evidence="2 3">CCUG 49689</strain>
    </source>
</reference>
<evidence type="ECO:0000313" key="2">
    <source>
        <dbReference type="EMBL" id="KMQ72752.1"/>
    </source>
</evidence>
<dbReference type="RefSeq" id="WP_048498281.1">
    <property type="nucleotide sequence ID" value="NZ_LFNG01000001.1"/>
</dbReference>
<evidence type="ECO:0000313" key="3">
    <source>
        <dbReference type="Proteomes" id="UP000035900"/>
    </source>
</evidence>
<dbReference type="AlphaFoldDB" id="A0A0J7J3G3"/>
<proteinExistence type="predicted"/>
<dbReference type="GO" id="GO:0003677">
    <property type="term" value="F:DNA binding"/>
    <property type="evidence" value="ECO:0007669"/>
    <property type="project" value="InterPro"/>
</dbReference>
<feature type="domain" description="Antitoxin Xre-like helix-turn-helix" evidence="1">
    <location>
        <begin position="41"/>
        <end position="101"/>
    </location>
</feature>
<organism evidence="2 3">
    <name type="scientific">Chryseobacterium koreense CCUG 49689</name>
    <dbReference type="NCBI Taxonomy" id="1304281"/>
    <lineage>
        <taxon>Bacteria</taxon>
        <taxon>Pseudomonadati</taxon>
        <taxon>Bacteroidota</taxon>
        <taxon>Flavobacteriia</taxon>
        <taxon>Flavobacteriales</taxon>
        <taxon>Weeksellaceae</taxon>
        <taxon>Chryseobacterium group</taxon>
        <taxon>Chryseobacterium</taxon>
    </lineage>
</organism>
<name>A0A0J7J3G3_9FLAO</name>
<protein>
    <recommendedName>
        <fullName evidence="1">Antitoxin Xre-like helix-turn-helix domain-containing protein</fullName>
    </recommendedName>
</protein>
<dbReference type="PATRIC" id="fig|1304281.5.peg.106"/>
<dbReference type="InterPro" id="IPR046847">
    <property type="entry name" value="Xre-like_HTH"/>
</dbReference>
<evidence type="ECO:0000259" key="1">
    <source>
        <dbReference type="Pfam" id="PF20432"/>
    </source>
</evidence>
<dbReference type="STRING" id="1304281.ACM44_00495"/>
<dbReference type="EMBL" id="LFNG01000001">
    <property type="protein sequence ID" value="KMQ72752.1"/>
    <property type="molecule type" value="Genomic_DNA"/>
</dbReference>
<keyword evidence="3" id="KW-1185">Reference proteome</keyword>
<accession>A0A0J7J3G3</accession>
<dbReference type="Proteomes" id="UP000035900">
    <property type="component" value="Unassembled WGS sequence"/>
</dbReference>
<comment type="caution">
    <text evidence="2">The sequence shown here is derived from an EMBL/GenBank/DDBJ whole genome shotgun (WGS) entry which is preliminary data.</text>
</comment>